<feature type="transmembrane region" description="Helical" evidence="8">
    <location>
        <begin position="213"/>
        <end position="233"/>
    </location>
</feature>
<feature type="transmembrane region" description="Helical" evidence="8">
    <location>
        <begin position="286"/>
        <end position="312"/>
    </location>
</feature>
<gene>
    <name evidence="10" type="primary">ydfJ3</name>
    <name evidence="10" type="ORF">CUROG_09530</name>
</gene>
<evidence type="ECO:0000259" key="9">
    <source>
        <dbReference type="PROSITE" id="PS50156"/>
    </source>
</evidence>
<feature type="transmembrane region" description="Helical" evidence="8">
    <location>
        <begin position="260"/>
        <end position="280"/>
    </location>
</feature>
<evidence type="ECO:0000256" key="4">
    <source>
        <dbReference type="ARBA" id="ARBA00022692"/>
    </source>
</evidence>
<feature type="transmembrane region" description="Helical" evidence="8">
    <location>
        <begin position="609"/>
        <end position="631"/>
    </location>
</feature>
<evidence type="ECO:0000256" key="6">
    <source>
        <dbReference type="ARBA" id="ARBA00023136"/>
    </source>
</evidence>
<dbReference type="SUPFAM" id="SSF82866">
    <property type="entry name" value="Multidrug efflux transporter AcrB transmembrane domain"/>
    <property type="match status" value="2"/>
</dbReference>
<dbReference type="InterPro" id="IPR004869">
    <property type="entry name" value="MMPL_dom"/>
</dbReference>
<dbReference type="PROSITE" id="PS50156">
    <property type="entry name" value="SSD"/>
    <property type="match status" value="2"/>
</dbReference>
<evidence type="ECO:0000256" key="7">
    <source>
        <dbReference type="SAM" id="MobiDB-lite"/>
    </source>
</evidence>
<feature type="transmembrane region" description="Helical" evidence="8">
    <location>
        <begin position="179"/>
        <end position="201"/>
    </location>
</feature>
<dbReference type="KEGG" id="cuo:CUROG_09530"/>
<dbReference type="Proteomes" id="UP000326711">
    <property type="component" value="Chromosome"/>
</dbReference>
<reference evidence="11" key="1">
    <citation type="submission" date="2019-10" db="EMBL/GenBank/DDBJ databases">
        <title>Complete genome sequence of Corynebacterium urogenitalis DSM 108747, isolated from the genital tract of a cow.</title>
        <authorList>
            <person name="Ruckert C."/>
            <person name="Ballas P."/>
            <person name="Wagener K."/>
            <person name="Drillich M."/>
            <person name="Kaempfer P."/>
            <person name="Busse H.-J."/>
            <person name="Ehling-Schulz M."/>
        </authorList>
    </citation>
    <scope>NUCLEOTIDE SEQUENCE [LARGE SCALE GENOMIC DNA]</scope>
    <source>
        <strain evidence="11">LMM 1652</strain>
    </source>
</reference>
<evidence type="ECO:0000313" key="10">
    <source>
        <dbReference type="EMBL" id="QFQ03250.1"/>
    </source>
</evidence>
<dbReference type="InterPro" id="IPR050545">
    <property type="entry name" value="Mycobact_MmpL"/>
</dbReference>
<feature type="domain" description="SSD" evidence="9">
    <location>
        <begin position="504"/>
        <end position="632"/>
    </location>
</feature>
<feature type="transmembrane region" description="Helical" evidence="8">
    <location>
        <begin position="150"/>
        <end position="172"/>
    </location>
</feature>
<feature type="transmembrane region" description="Helical" evidence="8">
    <location>
        <begin position="345"/>
        <end position="363"/>
    </location>
</feature>
<proteinExistence type="inferred from homology"/>
<keyword evidence="11" id="KW-1185">Reference proteome</keyword>
<dbReference type="EMBL" id="CP045032">
    <property type="protein sequence ID" value="QFQ03250.1"/>
    <property type="molecule type" value="Genomic_DNA"/>
</dbReference>
<evidence type="ECO:0000313" key="11">
    <source>
        <dbReference type="Proteomes" id="UP000326711"/>
    </source>
</evidence>
<dbReference type="InterPro" id="IPR000731">
    <property type="entry name" value="SSD"/>
</dbReference>
<keyword evidence="5 8" id="KW-1133">Transmembrane helix</keyword>
<feature type="transmembrane region" description="Helical" evidence="8">
    <location>
        <begin position="501"/>
        <end position="522"/>
    </location>
</feature>
<comment type="similarity">
    <text evidence="2">Belongs to the resistance-nodulation-cell division (RND) (TC 2.A.6) family. MmpL subfamily.</text>
</comment>
<name>A0A5J6ZE25_9CORY</name>
<keyword evidence="6 8" id="KW-0472">Membrane</keyword>
<feature type="domain" description="SSD" evidence="9">
    <location>
        <begin position="201"/>
        <end position="311"/>
    </location>
</feature>
<keyword evidence="3" id="KW-1003">Cell membrane</keyword>
<protein>
    <submittedName>
        <fullName evidence="10">Membrane protein YdfJ</fullName>
    </submittedName>
</protein>
<comment type="subcellular location">
    <subcellularLocation>
        <location evidence="1">Cell membrane</location>
        <topology evidence="1">Multi-pass membrane protein</topology>
    </subcellularLocation>
</comment>
<dbReference type="PANTHER" id="PTHR33406">
    <property type="entry name" value="MEMBRANE PROTEIN MJ1562-RELATED"/>
    <property type="match status" value="1"/>
</dbReference>
<keyword evidence="4 8" id="KW-0812">Transmembrane</keyword>
<evidence type="ECO:0000256" key="3">
    <source>
        <dbReference type="ARBA" id="ARBA00022475"/>
    </source>
</evidence>
<dbReference type="GO" id="GO:0005886">
    <property type="term" value="C:plasma membrane"/>
    <property type="evidence" value="ECO:0007669"/>
    <property type="project" value="UniProtKB-SubCell"/>
</dbReference>
<dbReference type="PANTHER" id="PTHR33406:SF6">
    <property type="entry name" value="MEMBRANE PROTEIN YDGH-RELATED"/>
    <property type="match status" value="1"/>
</dbReference>
<organism evidence="10 11">
    <name type="scientific">Corynebacterium urogenitale</name>
    <dbReference type="NCBI Taxonomy" id="2487892"/>
    <lineage>
        <taxon>Bacteria</taxon>
        <taxon>Bacillati</taxon>
        <taxon>Actinomycetota</taxon>
        <taxon>Actinomycetes</taxon>
        <taxon>Mycobacteriales</taxon>
        <taxon>Corynebacteriaceae</taxon>
        <taxon>Corynebacterium</taxon>
    </lineage>
</organism>
<feature type="transmembrane region" description="Helical" evidence="8">
    <location>
        <begin position="577"/>
        <end position="603"/>
    </location>
</feature>
<evidence type="ECO:0000256" key="2">
    <source>
        <dbReference type="ARBA" id="ARBA00010157"/>
    </source>
</evidence>
<dbReference type="RefSeq" id="WP_151903510.1">
    <property type="nucleotide sequence ID" value="NZ_CP045032.1"/>
</dbReference>
<feature type="transmembrane region" description="Helical" evidence="8">
    <location>
        <begin position="537"/>
        <end position="556"/>
    </location>
</feature>
<evidence type="ECO:0000256" key="8">
    <source>
        <dbReference type="SAM" id="Phobius"/>
    </source>
</evidence>
<evidence type="ECO:0000256" key="5">
    <source>
        <dbReference type="ARBA" id="ARBA00022989"/>
    </source>
</evidence>
<accession>A0A5J6ZE25</accession>
<sequence length="674" mass="71373">MTASTMKAFRWLALILILLAGVGMGIGAVEKPAASTAALPDGADSKVVAEALEQRPGDDAQAAIIFLKSSNGDKLQLGELQGIAKDAGGRLIPNEDGSAAIIPIEIPNEGLQENSDKVLEMRDDIAAQVPDGVESYITGPAAVEADLSAVFSGANFLLLGVTALIVAILLIVTYRSPILWIIPLLVIGVADRLAQTAFTWVLDAFGQTWDESVAGILSVLVFGAGTNYALLLISRYRDELNRHESRFEAMAAAWGPTVKTVSMSALTVVLGVACLMLSAVPNTRGLGLGSIVGILIALLFSAFVLPGVLVLFGRWIFWPRKPQVGDKTEHKLWDRVGNVVRKRPAAVAVVSLVVLGISCLGALNSHTGLTQSDQFIDTPESISSAELLEEKFPGQDATPANVITKDADALASYLEKNGALVQPAEPAGEWEVLNVSGPDTAELRALIADSEFDDAKVGGQDAQLYDQEENSGDDRMIIFPAVLALVFVALIAVLRSFLAPLIMVMSVLLTNVAALGLGWWISKYIFGFEAFADTTPLYAFVFLVALGIDYTIFLITRAREEAKEVGTKEGVLRSLSATGGVITSAGILLAAVFAALGVLPLVVLAQVGIVIFIGVLLDTLIVRTVLIPAIVQLLGERFWWPAHPDKFAGKKAKAEASGEAKDKTDSEPGAEAKA</sequence>
<dbReference type="AlphaFoldDB" id="A0A5J6ZE25"/>
<feature type="region of interest" description="Disordered" evidence="7">
    <location>
        <begin position="650"/>
        <end position="674"/>
    </location>
</feature>
<evidence type="ECO:0000256" key="1">
    <source>
        <dbReference type="ARBA" id="ARBA00004651"/>
    </source>
</evidence>
<dbReference type="Pfam" id="PF03176">
    <property type="entry name" value="MMPL"/>
    <property type="match status" value="2"/>
</dbReference>
<feature type="transmembrane region" description="Helical" evidence="8">
    <location>
        <begin position="476"/>
        <end position="494"/>
    </location>
</feature>
<dbReference type="OrthoDB" id="2365435at2"/>
<dbReference type="Gene3D" id="1.20.1640.10">
    <property type="entry name" value="Multidrug efflux transporter AcrB transmembrane domain"/>
    <property type="match status" value="2"/>
</dbReference>